<organism evidence="1 2">
    <name type="scientific">Streptomyces cuspidosporus</name>
    <dbReference type="NCBI Taxonomy" id="66882"/>
    <lineage>
        <taxon>Bacteria</taxon>
        <taxon>Bacillati</taxon>
        <taxon>Actinomycetota</taxon>
        <taxon>Actinomycetes</taxon>
        <taxon>Kitasatosporales</taxon>
        <taxon>Streptomycetaceae</taxon>
        <taxon>Streptomyces</taxon>
    </lineage>
</organism>
<sequence>MLLMAVVRHAEVGRGRRAILTELARAAAGRGWYEGSQEELLPLRADPAGALLLSAISGCLLLSPRLWRRLAGSGAPAHALSPEGWRLTEPRAH</sequence>
<proteinExistence type="predicted"/>
<reference evidence="1 2" key="1">
    <citation type="journal article" date="2019" name="Int. J. Syst. Evol. Microbiol.">
        <title>The Global Catalogue of Microorganisms (GCM) 10K type strain sequencing project: providing services to taxonomists for standard genome sequencing and annotation.</title>
        <authorList>
            <consortium name="The Broad Institute Genomics Platform"/>
            <consortium name="The Broad Institute Genome Sequencing Center for Infectious Disease"/>
            <person name="Wu L."/>
            <person name="Ma J."/>
        </authorList>
    </citation>
    <scope>NUCLEOTIDE SEQUENCE [LARGE SCALE GENOMIC DNA]</scope>
    <source>
        <strain evidence="1 2">JCM 4316</strain>
    </source>
</reference>
<comment type="caution">
    <text evidence="1">The sequence shown here is derived from an EMBL/GenBank/DDBJ whole genome shotgun (WGS) entry which is preliminary data.</text>
</comment>
<dbReference type="Proteomes" id="UP001500253">
    <property type="component" value="Unassembled WGS sequence"/>
</dbReference>
<dbReference type="EMBL" id="BAAASD010000001">
    <property type="protein sequence ID" value="GAA2326273.1"/>
    <property type="molecule type" value="Genomic_DNA"/>
</dbReference>
<dbReference type="RefSeq" id="WP_346172765.1">
    <property type="nucleotide sequence ID" value="NZ_BAAASD010000001.1"/>
</dbReference>
<evidence type="ECO:0000313" key="1">
    <source>
        <dbReference type="EMBL" id="GAA2326273.1"/>
    </source>
</evidence>
<name>A0ABN3FB40_9ACTN</name>
<evidence type="ECO:0000313" key="2">
    <source>
        <dbReference type="Proteomes" id="UP001500253"/>
    </source>
</evidence>
<protein>
    <submittedName>
        <fullName evidence="1">Uncharacterized protein</fullName>
    </submittedName>
</protein>
<accession>A0ABN3FB40</accession>
<gene>
    <name evidence="1" type="ORF">GCM10010246_04710</name>
</gene>
<keyword evidence="2" id="KW-1185">Reference proteome</keyword>